<dbReference type="SUPFAM" id="SSF64268">
    <property type="entry name" value="PX domain"/>
    <property type="match status" value="1"/>
</dbReference>
<keyword evidence="6" id="KW-0963">Cytoplasm</keyword>
<keyword evidence="9" id="KW-0333">Golgi apparatus</keyword>
<dbReference type="GO" id="GO:0010008">
    <property type="term" value="C:endosome membrane"/>
    <property type="evidence" value="ECO:0007669"/>
    <property type="project" value="TreeGrafter"/>
</dbReference>
<dbReference type="GO" id="GO:0015031">
    <property type="term" value="P:protein transport"/>
    <property type="evidence" value="ECO:0007669"/>
    <property type="project" value="UniProtKB-KW"/>
</dbReference>
<dbReference type="FunFam" id="1.20.1270.60:FF:000022">
    <property type="entry name" value="Sorting nexin 3 protein"/>
    <property type="match status" value="1"/>
</dbReference>
<comment type="similarity">
    <text evidence="4">Belongs to the sorting nexin family.</text>
</comment>
<dbReference type="OMA" id="LWETFLM"/>
<dbReference type="Gene3D" id="1.20.1270.60">
    <property type="entry name" value="Arfaptin homology (AH) domain/BAR domain"/>
    <property type="match status" value="1"/>
</dbReference>
<gene>
    <name evidence="14" type="ORF">TCLT_LOCUS8862</name>
</gene>
<dbReference type="OrthoDB" id="271164at2759"/>
<dbReference type="Pfam" id="PF09325">
    <property type="entry name" value="Vps5"/>
    <property type="match status" value="1"/>
</dbReference>
<dbReference type="InterPro" id="IPR027267">
    <property type="entry name" value="AH/BAR_dom_sf"/>
</dbReference>
<dbReference type="PANTHER" id="PTHR10555:SF170">
    <property type="entry name" value="FI18122P1"/>
    <property type="match status" value="1"/>
</dbReference>
<keyword evidence="11" id="KW-0175">Coiled coil</keyword>
<evidence type="ECO:0000313" key="14">
    <source>
        <dbReference type="EMBL" id="VDN06447.1"/>
    </source>
</evidence>
<dbReference type="STRING" id="103827.A0A0N5D741"/>
<evidence type="ECO:0000256" key="10">
    <source>
        <dbReference type="ARBA" id="ARBA00023136"/>
    </source>
</evidence>
<feature type="region of interest" description="Disordered" evidence="12">
    <location>
        <begin position="1"/>
        <end position="34"/>
    </location>
</feature>
<feature type="coiled-coil region" evidence="11">
    <location>
        <begin position="361"/>
        <end position="421"/>
    </location>
</feature>
<dbReference type="SMART" id="SM00312">
    <property type="entry name" value="PX"/>
    <property type="match status" value="1"/>
</dbReference>
<dbReference type="GO" id="GO:0034498">
    <property type="term" value="P:early endosome to Golgi transport"/>
    <property type="evidence" value="ECO:0007669"/>
    <property type="project" value="TreeGrafter"/>
</dbReference>
<evidence type="ECO:0000256" key="11">
    <source>
        <dbReference type="SAM" id="Coils"/>
    </source>
</evidence>
<evidence type="ECO:0000313" key="16">
    <source>
        <dbReference type="WBParaSite" id="TCLT_0000887301-mRNA-1"/>
    </source>
</evidence>
<evidence type="ECO:0000313" key="15">
    <source>
        <dbReference type="Proteomes" id="UP000276776"/>
    </source>
</evidence>
<organism evidence="16">
    <name type="scientific">Thelazia callipaeda</name>
    <name type="common">Oriental eyeworm</name>
    <name type="synonym">Parasitic nematode</name>
    <dbReference type="NCBI Taxonomy" id="103827"/>
    <lineage>
        <taxon>Eukaryota</taxon>
        <taxon>Metazoa</taxon>
        <taxon>Ecdysozoa</taxon>
        <taxon>Nematoda</taxon>
        <taxon>Chromadorea</taxon>
        <taxon>Rhabditida</taxon>
        <taxon>Spirurina</taxon>
        <taxon>Spiruromorpha</taxon>
        <taxon>Thelazioidea</taxon>
        <taxon>Thelaziidae</taxon>
        <taxon>Thelazia</taxon>
    </lineage>
</organism>
<evidence type="ECO:0000256" key="1">
    <source>
        <dbReference type="ARBA" id="ARBA00004287"/>
    </source>
</evidence>
<dbReference type="InterPro" id="IPR001683">
    <property type="entry name" value="PX_dom"/>
</dbReference>
<evidence type="ECO:0000256" key="4">
    <source>
        <dbReference type="ARBA" id="ARBA00010883"/>
    </source>
</evidence>
<evidence type="ECO:0000256" key="2">
    <source>
        <dbReference type="ARBA" id="ARBA00004496"/>
    </source>
</evidence>
<dbReference type="PANTHER" id="PTHR10555">
    <property type="entry name" value="SORTING NEXIN"/>
    <property type="match status" value="1"/>
</dbReference>
<dbReference type="AlphaFoldDB" id="A0A0N5D741"/>
<keyword evidence="7" id="KW-0597">Phosphoprotein</keyword>
<comment type="subcellular location">
    <subcellularLocation>
        <location evidence="2">Cytoplasm</location>
    </subcellularLocation>
    <subcellularLocation>
        <location evidence="3">Golgi apparatus</location>
    </subcellularLocation>
    <subcellularLocation>
        <location evidence="1">Membrane</location>
        <topology evidence="1">Peripheral membrane protein</topology>
        <orientation evidence="1">Cytoplasmic side</orientation>
    </subcellularLocation>
</comment>
<evidence type="ECO:0000256" key="3">
    <source>
        <dbReference type="ARBA" id="ARBA00004555"/>
    </source>
</evidence>
<dbReference type="PROSITE" id="PS50195">
    <property type="entry name" value="PX"/>
    <property type="match status" value="1"/>
</dbReference>
<evidence type="ECO:0000256" key="9">
    <source>
        <dbReference type="ARBA" id="ARBA00023034"/>
    </source>
</evidence>
<keyword evidence="8" id="KW-0653">Protein transport</keyword>
<reference evidence="16" key="1">
    <citation type="submission" date="2017-02" db="UniProtKB">
        <authorList>
            <consortium name="WormBaseParasite"/>
        </authorList>
    </citation>
    <scope>IDENTIFICATION</scope>
</reference>
<feature type="domain" description="PX" evidence="13">
    <location>
        <begin position="54"/>
        <end position="186"/>
    </location>
</feature>
<dbReference type="Gene3D" id="3.30.1520.10">
    <property type="entry name" value="Phox-like domain"/>
    <property type="match status" value="1"/>
</dbReference>
<dbReference type="GO" id="GO:0035091">
    <property type="term" value="F:phosphatidylinositol binding"/>
    <property type="evidence" value="ECO:0007669"/>
    <property type="project" value="InterPro"/>
</dbReference>
<dbReference type="GO" id="GO:0005794">
    <property type="term" value="C:Golgi apparatus"/>
    <property type="evidence" value="ECO:0007669"/>
    <property type="project" value="UniProtKB-SubCell"/>
</dbReference>
<dbReference type="InterPro" id="IPR015404">
    <property type="entry name" value="Vps5_C"/>
</dbReference>
<sequence>MTSVDLRLDDDIPQPSVPARLSLTENPEQSLPSAPSFYAEVNHPTSPLLCTEAQKIDIVINEFEKKGEGMSAYIVYKVVTTTQNMMGYANRENVVWRRFSDFLGLHKKLVDKYFYKGYLVPAAPEKSLAALTKTKINASVDDNTNNEFAERRARSLQRFCRRIARHPKMVVDCDFRDFLTMTASLPRSISTATLSSAGVKRMFKTVGDVLSRMAFHMDENDRWFETAQQQMEDMEQSLNKLLRVVESLISYRRELISGTDTFSKALAMLASCEENTSLARCLSYLTETYENIDQLHGTQSEKDFDLKFVLHAPFLLGITKFWELFFERVKIWQNWQSAQQNLTRKREIKARHELSGRTDKANQIIEELNFVQKAVDEAEKEFSEVSKVIRGEYEMFLVGRKSDMDEMLKRYLQELLETQKQLLRHWERFAPETQSIATV</sequence>
<evidence type="ECO:0000256" key="7">
    <source>
        <dbReference type="ARBA" id="ARBA00022553"/>
    </source>
</evidence>
<evidence type="ECO:0000256" key="12">
    <source>
        <dbReference type="SAM" id="MobiDB-lite"/>
    </source>
</evidence>
<evidence type="ECO:0000259" key="13">
    <source>
        <dbReference type="PROSITE" id="PS50195"/>
    </source>
</evidence>
<feature type="compositionally biased region" description="Basic and acidic residues" evidence="12">
    <location>
        <begin position="1"/>
        <end position="10"/>
    </location>
</feature>
<accession>A0A0N5D741</accession>
<dbReference type="EMBL" id="UYYF01004693">
    <property type="protein sequence ID" value="VDN06447.1"/>
    <property type="molecule type" value="Genomic_DNA"/>
</dbReference>
<name>A0A0N5D741_THECL</name>
<proteinExistence type="inferred from homology"/>
<evidence type="ECO:0000256" key="8">
    <source>
        <dbReference type="ARBA" id="ARBA00022927"/>
    </source>
</evidence>
<dbReference type="GO" id="GO:0005829">
    <property type="term" value="C:cytosol"/>
    <property type="evidence" value="ECO:0007669"/>
    <property type="project" value="GOC"/>
</dbReference>
<dbReference type="InterPro" id="IPR036871">
    <property type="entry name" value="PX_dom_sf"/>
</dbReference>
<dbReference type="Proteomes" id="UP000276776">
    <property type="component" value="Unassembled WGS sequence"/>
</dbReference>
<evidence type="ECO:0000256" key="5">
    <source>
        <dbReference type="ARBA" id="ARBA00022448"/>
    </source>
</evidence>
<keyword evidence="10" id="KW-0472">Membrane</keyword>
<keyword evidence="15" id="KW-1185">Reference proteome</keyword>
<dbReference type="Pfam" id="PF00787">
    <property type="entry name" value="PX"/>
    <property type="match status" value="1"/>
</dbReference>
<evidence type="ECO:0000256" key="6">
    <source>
        <dbReference type="ARBA" id="ARBA00022490"/>
    </source>
</evidence>
<keyword evidence="5" id="KW-0813">Transport</keyword>
<protein>
    <submittedName>
        <fullName evidence="16">PX domain-containing protein</fullName>
    </submittedName>
</protein>
<reference evidence="14 15" key="2">
    <citation type="submission" date="2018-11" db="EMBL/GenBank/DDBJ databases">
        <authorList>
            <consortium name="Pathogen Informatics"/>
        </authorList>
    </citation>
    <scope>NUCLEOTIDE SEQUENCE [LARGE SCALE GENOMIC DNA]</scope>
</reference>
<dbReference type="WBParaSite" id="TCLT_0000887301-mRNA-1">
    <property type="protein sequence ID" value="TCLT_0000887301-mRNA-1"/>
    <property type="gene ID" value="TCLT_0000887301"/>
</dbReference>
<dbReference type="GO" id="GO:0098796">
    <property type="term" value="C:membrane protein complex"/>
    <property type="evidence" value="ECO:0007669"/>
    <property type="project" value="UniProtKB-ARBA"/>
</dbReference>
<dbReference type="CDD" id="cd07623">
    <property type="entry name" value="BAR_SNX1_2"/>
    <property type="match status" value="1"/>
</dbReference>
<feature type="compositionally biased region" description="Polar residues" evidence="12">
    <location>
        <begin position="23"/>
        <end position="33"/>
    </location>
</feature>